<dbReference type="InterPro" id="IPR018392">
    <property type="entry name" value="LysM"/>
</dbReference>
<name>A0A1W6ZR72_9HYPH</name>
<sequence length="446" mass="46855">MREMFAVRNMLVLLAVMAGGVAALVWWLFAFGYPGAPSVSANREKPVVEAESREPVAEKSAPPAVAAATEAIKGLADQLGALKPEEADAAPKFDVARIESNGEAVIAGRAAPGASVELLQDGKVHDRTVADSSGAFVFIPKPLPLGRYDLTLRTVGPDGKATMSKGAVAVNLGSTKEEKQAAAPVAPAVPPVVLSKPAEDPDGRFQVEAVEAEDGGRLHVSGRSVPGSIVRLYLNDAYIATGTASADGRVQFSIRGGVKPGEYRVRLDHMNAAGNVLSRAEKVFNASTTLADAKPSASSPEVVGTLPSLGSAPRSPTSTEAQTSLRAVSGAGQQISTSQRENAIAPISQTSPRLPVTGKDAAQPRPIQETNPLVATGSTDQRSIVVVPRIDTRVVVRGDSLWRISQATYGHGKRYTEIFTANRSQIRNPNLIYPDQIFVLPNALPK</sequence>
<gene>
    <name evidence="2" type="ORF">CAK95_12575</name>
</gene>
<evidence type="ECO:0000313" key="2">
    <source>
        <dbReference type="EMBL" id="ARP99822.1"/>
    </source>
</evidence>
<dbReference type="STRING" id="1235591.CAK95_12575"/>
<feature type="region of interest" description="Disordered" evidence="1">
    <location>
        <begin position="291"/>
        <end position="375"/>
    </location>
</feature>
<dbReference type="InterPro" id="IPR052196">
    <property type="entry name" value="Bact_Kbp"/>
</dbReference>
<keyword evidence="3" id="KW-1185">Reference proteome</keyword>
<proteinExistence type="predicted"/>
<evidence type="ECO:0000313" key="3">
    <source>
        <dbReference type="Proteomes" id="UP000194137"/>
    </source>
</evidence>
<dbReference type="InterPro" id="IPR013783">
    <property type="entry name" value="Ig-like_fold"/>
</dbReference>
<feature type="compositionally biased region" description="Polar residues" evidence="1">
    <location>
        <begin position="314"/>
        <end position="352"/>
    </location>
</feature>
<organism evidence="2 3">
    <name type="scientific">Pseudorhodoplanes sinuspersici</name>
    <dbReference type="NCBI Taxonomy" id="1235591"/>
    <lineage>
        <taxon>Bacteria</taxon>
        <taxon>Pseudomonadati</taxon>
        <taxon>Pseudomonadota</taxon>
        <taxon>Alphaproteobacteria</taxon>
        <taxon>Hyphomicrobiales</taxon>
        <taxon>Pseudorhodoplanes</taxon>
    </lineage>
</organism>
<dbReference type="SMART" id="SM00257">
    <property type="entry name" value="LysM"/>
    <property type="match status" value="1"/>
</dbReference>
<dbReference type="PROSITE" id="PS51782">
    <property type="entry name" value="LYSM"/>
    <property type="match status" value="1"/>
</dbReference>
<dbReference type="AlphaFoldDB" id="A0A1W6ZR72"/>
<reference evidence="2 3" key="1">
    <citation type="submission" date="2017-05" db="EMBL/GenBank/DDBJ databases">
        <title>Full genome sequence of Pseudorhodoplanes sinuspersici.</title>
        <authorList>
            <person name="Dastgheib S.M.M."/>
            <person name="Shavandi M."/>
            <person name="Tirandaz H."/>
        </authorList>
    </citation>
    <scope>NUCLEOTIDE SEQUENCE [LARGE SCALE GENOMIC DNA]</scope>
    <source>
        <strain evidence="2 3">RIPI110</strain>
    </source>
</reference>
<accession>A0A1W6ZR72</accession>
<dbReference type="Pfam" id="PF01476">
    <property type="entry name" value="LysM"/>
    <property type="match status" value="1"/>
</dbReference>
<dbReference type="InterPro" id="IPR036779">
    <property type="entry name" value="LysM_dom_sf"/>
</dbReference>
<dbReference type="Gene3D" id="2.60.40.10">
    <property type="entry name" value="Immunoglobulins"/>
    <property type="match status" value="1"/>
</dbReference>
<protein>
    <submittedName>
        <fullName evidence="2">Uncharacterized protein</fullName>
    </submittedName>
</protein>
<dbReference type="KEGG" id="psin:CAK95_12575"/>
<dbReference type="Gene3D" id="3.10.350.10">
    <property type="entry name" value="LysM domain"/>
    <property type="match status" value="1"/>
</dbReference>
<dbReference type="Proteomes" id="UP000194137">
    <property type="component" value="Chromosome"/>
</dbReference>
<dbReference type="PANTHER" id="PTHR34700">
    <property type="entry name" value="POTASSIUM BINDING PROTEIN KBP"/>
    <property type="match status" value="1"/>
</dbReference>
<dbReference type="PANTHER" id="PTHR34700:SF4">
    <property type="entry name" value="PHAGE-LIKE ELEMENT PBSX PROTEIN XKDP"/>
    <property type="match status" value="1"/>
</dbReference>
<dbReference type="CDD" id="cd00118">
    <property type="entry name" value="LysM"/>
    <property type="match status" value="1"/>
</dbReference>
<dbReference type="EMBL" id="CP021112">
    <property type="protein sequence ID" value="ARP99822.1"/>
    <property type="molecule type" value="Genomic_DNA"/>
</dbReference>
<evidence type="ECO:0000256" key="1">
    <source>
        <dbReference type="SAM" id="MobiDB-lite"/>
    </source>
</evidence>